<evidence type="ECO:0000256" key="1">
    <source>
        <dbReference type="SAM" id="SignalP"/>
    </source>
</evidence>
<protein>
    <submittedName>
        <fullName evidence="2">Uncharacterized protein</fullName>
    </submittedName>
</protein>
<name>A0A1A0MUT3_MYCMU</name>
<sequence>MAISAALSAAMTMVATSASASPAHRMFLLANLHTCDFQLVTTQLGRASAKPFAEITSDGRIAVAHIDLTNGADDARYVVRVIPAPHAVLGCRSGDRGITTGTLVTDAFGSGSITLQAPIPAGATGMWLAVDLPSAHSQVPEEFYSSNYIAPV</sequence>
<dbReference type="Proteomes" id="UP000093962">
    <property type="component" value="Unassembled WGS sequence"/>
</dbReference>
<feature type="signal peptide" evidence="1">
    <location>
        <begin position="1"/>
        <end position="20"/>
    </location>
</feature>
<evidence type="ECO:0000313" key="2">
    <source>
        <dbReference type="EMBL" id="OBA89274.1"/>
    </source>
</evidence>
<feature type="chain" id="PRO_5008295418" evidence="1">
    <location>
        <begin position="21"/>
        <end position="152"/>
    </location>
</feature>
<dbReference type="EMBL" id="LZSF01000087">
    <property type="protein sequence ID" value="OBA89274.1"/>
    <property type="molecule type" value="Genomic_DNA"/>
</dbReference>
<dbReference type="AlphaFoldDB" id="A0A1A0MUT3"/>
<evidence type="ECO:0000313" key="3">
    <source>
        <dbReference type="Proteomes" id="UP000093962"/>
    </source>
</evidence>
<comment type="caution">
    <text evidence="2">The sequence shown here is derived from an EMBL/GenBank/DDBJ whole genome shotgun (WGS) entry which is preliminary data.</text>
</comment>
<organism evidence="2 3">
    <name type="scientific">Mycolicibacterium mucogenicum</name>
    <name type="common">Mycobacterium mucogenicum</name>
    <dbReference type="NCBI Taxonomy" id="56689"/>
    <lineage>
        <taxon>Bacteria</taxon>
        <taxon>Bacillati</taxon>
        <taxon>Actinomycetota</taxon>
        <taxon>Actinomycetes</taxon>
        <taxon>Mycobacteriales</taxon>
        <taxon>Mycobacteriaceae</taxon>
        <taxon>Mycolicibacterium</taxon>
    </lineage>
</organism>
<proteinExistence type="predicted"/>
<keyword evidence="1" id="KW-0732">Signal</keyword>
<gene>
    <name evidence="2" type="ORF">A5642_15220</name>
</gene>
<accession>A0A1A0MUT3</accession>
<reference evidence="2 3" key="1">
    <citation type="submission" date="2016-06" db="EMBL/GenBank/DDBJ databases">
        <authorList>
            <person name="Kjaerup R.B."/>
            <person name="Dalgaard T.S."/>
            <person name="Juul-Madsen H.R."/>
        </authorList>
    </citation>
    <scope>NUCLEOTIDE SEQUENCE [LARGE SCALE GENOMIC DNA]</scope>
    <source>
        <strain evidence="2 3">1199456.5</strain>
    </source>
</reference>